<dbReference type="InterPro" id="IPR003748">
    <property type="entry name" value="DUF169"/>
</dbReference>
<gene>
    <name evidence="1" type="ORF">EV383_2659</name>
</gene>
<dbReference type="Proteomes" id="UP000291591">
    <property type="component" value="Unassembled WGS sequence"/>
</dbReference>
<dbReference type="OrthoDB" id="149847at2"/>
<dbReference type="AlphaFoldDB" id="A0A4Q7UZY9"/>
<comment type="caution">
    <text evidence="1">The sequence shown here is derived from an EMBL/GenBank/DDBJ whole genome shotgun (WGS) entry which is preliminary data.</text>
</comment>
<organism evidence="1 2">
    <name type="scientific">Pseudonocardia sediminis</name>
    <dbReference type="NCBI Taxonomy" id="1397368"/>
    <lineage>
        <taxon>Bacteria</taxon>
        <taxon>Bacillati</taxon>
        <taxon>Actinomycetota</taxon>
        <taxon>Actinomycetes</taxon>
        <taxon>Pseudonocardiales</taxon>
        <taxon>Pseudonocardiaceae</taxon>
        <taxon>Pseudonocardia</taxon>
    </lineage>
</organism>
<proteinExistence type="predicted"/>
<sequence>MTSSDLTGALVDLLGLEHPPVAVTIADDAPSAPRAPVVDQPAGCCFWAPAQDAVLDTRAADHAHCSVGSYTHGFLDLEDAAAGADTAALLASGWVTGDDLAAAPRLATRPTAIRYEPFDGAAAPDVVLIRLSPAALTTLQSAVPGLRLTAKPQCQIVPLAAAGTSAVSPGCAVSRVRTGLPAGELTAALPAADVPALVERLRHTRAADDAVAAFARDDLAAFTTA</sequence>
<name>A0A4Q7UZY9_PSEST</name>
<accession>A0A4Q7UZY9</accession>
<evidence type="ECO:0000313" key="1">
    <source>
        <dbReference type="EMBL" id="RZT85779.1"/>
    </source>
</evidence>
<protein>
    <submittedName>
        <fullName evidence="1">Uncharacterized protein (DUF169 family)</fullName>
    </submittedName>
</protein>
<keyword evidence="2" id="KW-1185">Reference proteome</keyword>
<dbReference type="RefSeq" id="WP_130290190.1">
    <property type="nucleotide sequence ID" value="NZ_SHKL01000001.1"/>
</dbReference>
<reference evidence="1 2" key="1">
    <citation type="submission" date="2019-02" db="EMBL/GenBank/DDBJ databases">
        <title>Sequencing the genomes of 1000 actinobacteria strains.</title>
        <authorList>
            <person name="Klenk H.-P."/>
        </authorList>
    </citation>
    <scope>NUCLEOTIDE SEQUENCE [LARGE SCALE GENOMIC DNA]</scope>
    <source>
        <strain evidence="1 2">DSM 45779</strain>
    </source>
</reference>
<dbReference type="EMBL" id="SHKL01000001">
    <property type="protein sequence ID" value="RZT85779.1"/>
    <property type="molecule type" value="Genomic_DNA"/>
</dbReference>
<dbReference type="Pfam" id="PF02596">
    <property type="entry name" value="DUF169"/>
    <property type="match status" value="1"/>
</dbReference>
<evidence type="ECO:0000313" key="2">
    <source>
        <dbReference type="Proteomes" id="UP000291591"/>
    </source>
</evidence>